<feature type="binding site" evidence="6">
    <location>
        <begin position="142"/>
        <end position="143"/>
    </location>
    <ligand>
        <name>L-glutamine</name>
        <dbReference type="ChEBI" id="CHEBI:58359"/>
    </ligand>
</feature>
<comment type="subunit">
    <text evidence="6">In the presence of PdxS, forms a dodecamer of heterodimers. Only shows activity in the heterodimer.</text>
</comment>
<dbReference type="EC" id="3.5.1.2" evidence="6"/>
<dbReference type="Proteomes" id="UP001596091">
    <property type="component" value="Unassembled WGS sequence"/>
</dbReference>
<evidence type="ECO:0000256" key="6">
    <source>
        <dbReference type="HAMAP-Rule" id="MF_01615"/>
    </source>
</evidence>
<proteinExistence type="inferred from homology"/>
<dbReference type="InterPro" id="IPR029062">
    <property type="entry name" value="Class_I_gatase-like"/>
</dbReference>
<feature type="active site" description="Charge relay system" evidence="6">
    <location>
        <position position="180"/>
    </location>
</feature>
<dbReference type="PANTHER" id="PTHR31559:SF0">
    <property type="entry name" value="PYRIDOXAL 5'-PHOSPHATE SYNTHASE SUBUNIT SNO1-RELATED"/>
    <property type="match status" value="1"/>
</dbReference>
<comment type="caution">
    <text evidence="7">The sequence shown here is derived from an EMBL/GenBank/DDBJ whole genome shotgun (WGS) entry which is preliminary data.</text>
</comment>
<evidence type="ECO:0000256" key="2">
    <source>
        <dbReference type="ARBA" id="ARBA00022801"/>
    </source>
</evidence>
<dbReference type="GO" id="GO:0004359">
    <property type="term" value="F:glutaminase activity"/>
    <property type="evidence" value="ECO:0007669"/>
    <property type="project" value="UniProtKB-EC"/>
</dbReference>
<evidence type="ECO:0000256" key="4">
    <source>
        <dbReference type="ARBA" id="ARBA00023239"/>
    </source>
</evidence>
<evidence type="ECO:0000256" key="3">
    <source>
        <dbReference type="ARBA" id="ARBA00022962"/>
    </source>
</evidence>
<dbReference type="HAMAP" id="MF_01615">
    <property type="entry name" value="PdxT"/>
    <property type="match status" value="1"/>
</dbReference>
<keyword evidence="6" id="KW-0663">Pyridoxal phosphate</keyword>
<dbReference type="PANTHER" id="PTHR31559">
    <property type="entry name" value="PYRIDOXAL 5'-PHOSPHATE SYNTHASE SUBUNIT SNO"/>
    <property type="match status" value="1"/>
</dbReference>
<dbReference type="SUPFAM" id="SSF52317">
    <property type="entry name" value="Class I glutamine amidotransferase-like"/>
    <property type="match status" value="1"/>
</dbReference>
<comment type="pathway">
    <text evidence="6">Cofactor biosynthesis; pyridoxal 5'-phosphate biosynthesis.</text>
</comment>
<dbReference type="CDD" id="cd01749">
    <property type="entry name" value="GATase1_PB"/>
    <property type="match status" value="1"/>
</dbReference>
<evidence type="ECO:0000256" key="5">
    <source>
        <dbReference type="ARBA" id="ARBA00049534"/>
    </source>
</evidence>
<comment type="function">
    <text evidence="6">Catalyzes the hydrolysis of glutamine to glutamate and ammonia as part of the biosynthesis of pyridoxal 5'-phosphate. The resulting ammonia molecule is channeled to the active site of PdxS.</text>
</comment>
<sequence length="202" mass="21689">MTDLSSPRIGVLALQGDYERHATALEEAGAHPSLVKTAEALTDLDGLILPGGESTTMLKFLDRNSLFDALQGFTRHKPVFGTCAGAILLARQVSHPAQRSLGILDIAVERNAYGDQRDSAILTLDAEIPPATGPEPVECVFIRAPRIASVGSDVKVLASRDGFPVLIEQGHTMAATFHPELSADRRIHNRFVSLVKSAKISQ</sequence>
<dbReference type="Gene3D" id="3.40.50.880">
    <property type="match status" value="1"/>
</dbReference>
<evidence type="ECO:0000313" key="7">
    <source>
        <dbReference type="EMBL" id="MFC5864929.1"/>
    </source>
</evidence>
<accession>A0ABW1ELX7</accession>
<evidence type="ECO:0000256" key="1">
    <source>
        <dbReference type="ARBA" id="ARBA00008345"/>
    </source>
</evidence>
<keyword evidence="8" id="KW-1185">Reference proteome</keyword>
<feature type="active site" description="Nucleophile" evidence="6">
    <location>
        <position position="83"/>
    </location>
</feature>
<feature type="active site" description="Charge relay system" evidence="6">
    <location>
        <position position="178"/>
    </location>
</feature>
<dbReference type="Pfam" id="PF01174">
    <property type="entry name" value="SNO"/>
    <property type="match status" value="1"/>
</dbReference>
<comment type="similarity">
    <text evidence="1 6">Belongs to the glutaminase PdxT/SNO family.</text>
</comment>
<dbReference type="NCBIfam" id="TIGR03800">
    <property type="entry name" value="PLP_synth_Pdx2"/>
    <property type="match status" value="1"/>
</dbReference>
<dbReference type="PROSITE" id="PS51273">
    <property type="entry name" value="GATASE_TYPE_1"/>
    <property type="match status" value="1"/>
</dbReference>
<dbReference type="InterPro" id="IPR002161">
    <property type="entry name" value="PdxT/SNO"/>
</dbReference>
<keyword evidence="3 6" id="KW-0315">Glutamine amidotransferase</keyword>
<feature type="binding site" evidence="6">
    <location>
        <begin position="52"/>
        <end position="54"/>
    </location>
    <ligand>
        <name>L-glutamine</name>
        <dbReference type="ChEBI" id="CHEBI:58359"/>
    </ligand>
</feature>
<feature type="binding site" evidence="6">
    <location>
        <position position="110"/>
    </location>
    <ligand>
        <name>L-glutamine</name>
        <dbReference type="ChEBI" id="CHEBI:58359"/>
    </ligand>
</feature>
<dbReference type="PIRSF" id="PIRSF005639">
    <property type="entry name" value="Glut_amidoT_SNO"/>
    <property type="match status" value="1"/>
</dbReference>
<comment type="catalytic activity">
    <reaction evidence="6">
        <text>aldehydo-D-ribose 5-phosphate + D-glyceraldehyde 3-phosphate + L-glutamine = pyridoxal 5'-phosphate + L-glutamate + phosphate + 3 H2O + H(+)</text>
        <dbReference type="Rhea" id="RHEA:31507"/>
        <dbReference type="ChEBI" id="CHEBI:15377"/>
        <dbReference type="ChEBI" id="CHEBI:15378"/>
        <dbReference type="ChEBI" id="CHEBI:29985"/>
        <dbReference type="ChEBI" id="CHEBI:43474"/>
        <dbReference type="ChEBI" id="CHEBI:58273"/>
        <dbReference type="ChEBI" id="CHEBI:58359"/>
        <dbReference type="ChEBI" id="CHEBI:59776"/>
        <dbReference type="ChEBI" id="CHEBI:597326"/>
        <dbReference type="EC" id="4.3.3.6"/>
    </reaction>
</comment>
<dbReference type="PROSITE" id="PS01236">
    <property type="entry name" value="PDXT_SNO_1"/>
    <property type="match status" value="1"/>
</dbReference>
<dbReference type="GO" id="GO:0036381">
    <property type="term" value="F:pyridoxal 5'-phosphate synthase (glutamine hydrolysing) activity"/>
    <property type="evidence" value="ECO:0007669"/>
    <property type="project" value="UniProtKB-EC"/>
</dbReference>
<reference evidence="8" key="1">
    <citation type="journal article" date="2019" name="Int. J. Syst. Evol. Microbiol.">
        <title>The Global Catalogue of Microorganisms (GCM) 10K type strain sequencing project: providing services to taxonomists for standard genome sequencing and annotation.</title>
        <authorList>
            <consortium name="The Broad Institute Genomics Platform"/>
            <consortium name="The Broad Institute Genome Sequencing Center for Infectious Disease"/>
            <person name="Wu L."/>
            <person name="Ma J."/>
        </authorList>
    </citation>
    <scope>NUCLEOTIDE SEQUENCE [LARGE SCALE GENOMIC DNA]</scope>
    <source>
        <strain evidence="8">JCM 4087</strain>
    </source>
</reference>
<dbReference type="RefSeq" id="WP_263332289.1">
    <property type="nucleotide sequence ID" value="NZ_JAGSYH010000001.1"/>
</dbReference>
<keyword evidence="4 6" id="KW-0456">Lyase</keyword>
<dbReference type="PROSITE" id="PS51130">
    <property type="entry name" value="PDXT_SNO_2"/>
    <property type="match status" value="1"/>
</dbReference>
<comment type="catalytic activity">
    <reaction evidence="5 6">
        <text>L-glutamine + H2O = L-glutamate + NH4(+)</text>
        <dbReference type="Rhea" id="RHEA:15889"/>
        <dbReference type="ChEBI" id="CHEBI:15377"/>
        <dbReference type="ChEBI" id="CHEBI:28938"/>
        <dbReference type="ChEBI" id="CHEBI:29985"/>
        <dbReference type="ChEBI" id="CHEBI:58359"/>
        <dbReference type="EC" id="3.5.1.2"/>
    </reaction>
</comment>
<dbReference type="EC" id="4.3.3.6" evidence="6"/>
<protein>
    <recommendedName>
        <fullName evidence="6">Pyridoxal 5'-phosphate synthase subunit PdxT</fullName>
        <ecNumber evidence="6">4.3.3.6</ecNumber>
    </recommendedName>
    <alternativeName>
        <fullName evidence="6">Pdx2</fullName>
    </alternativeName>
    <alternativeName>
        <fullName evidence="6">Pyridoxal 5'-phosphate synthase glutaminase subunit</fullName>
        <ecNumber evidence="6">3.5.1.2</ecNumber>
    </alternativeName>
</protein>
<gene>
    <name evidence="6 7" type="primary">pdxT</name>
    <name evidence="7" type="ORF">ACFPT7_21655</name>
</gene>
<name>A0ABW1ELX7_9BACT</name>
<dbReference type="InterPro" id="IPR021196">
    <property type="entry name" value="PdxT/SNO_CS"/>
</dbReference>
<organism evidence="7 8">
    <name type="scientific">Acidicapsa dinghuensis</name>
    <dbReference type="NCBI Taxonomy" id="2218256"/>
    <lineage>
        <taxon>Bacteria</taxon>
        <taxon>Pseudomonadati</taxon>
        <taxon>Acidobacteriota</taxon>
        <taxon>Terriglobia</taxon>
        <taxon>Terriglobales</taxon>
        <taxon>Acidobacteriaceae</taxon>
        <taxon>Acidicapsa</taxon>
    </lineage>
</organism>
<dbReference type="EMBL" id="JBHSPH010000010">
    <property type="protein sequence ID" value="MFC5864929.1"/>
    <property type="molecule type" value="Genomic_DNA"/>
</dbReference>
<evidence type="ECO:0000313" key="8">
    <source>
        <dbReference type="Proteomes" id="UP001596091"/>
    </source>
</evidence>
<keyword evidence="2 6" id="KW-0378">Hydrolase</keyword>